<feature type="chain" id="PRO_5012748313" evidence="3">
    <location>
        <begin position="19"/>
        <end position="1150"/>
    </location>
</feature>
<dbReference type="AlphaFoldDB" id="A0A1M6HAN0"/>
<dbReference type="GO" id="GO:0005975">
    <property type="term" value="P:carbohydrate metabolic process"/>
    <property type="evidence" value="ECO:0007669"/>
    <property type="project" value="UniProtKB-ARBA"/>
</dbReference>
<evidence type="ECO:0000313" key="5">
    <source>
        <dbReference type="EMBL" id="SHJ19290.1"/>
    </source>
</evidence>
<dbReference type="EMBL" id="FQYY01000010">
    <property type="protein sequence ID" value="SHJ19290.1"/>
    <property type="molecule type" value="Genomic_DNA"/>
</dbReference>
<dbReference type="RefSeq" id="WP_073153346.1">
    <property type="nucleotide sequence ID" value="NZ_FQYY01000010.1"/>
</dbReference>
<keyword evidence="1 3" id="KW-0732">Signal</keyword>
<dbReference type="CDD" id="cd00110">
    <property type="entry name" value="LamG"/>
    <property type="match status" value="1"/>
</dbReference>
<dbReference type="InterPro" id="IPR008977">
    <property type="entry name" value="PHM/PNGase_F_dom_sf"/>
</dbReference>
<dbReference type="InterPro" id="IPR013320">
    <property type="entry name" value="ConA-like_dom_sf"/>
</dbReference>
<feature type="domain" description="LamG-like jellyroll fold" evidence="4">
    <location>
        <begin position="312"/>
        <end position="444"/>
    </location>
</feature>
<evidence type="ECO:0000256" key="2">
    <source>
        <dbReference type="ARBA" id="ARBA00023157"/>
    </source>
</evidence>
<dbReference type="NCBIfam" id="TIGR04183">
    <property type="entry name" value="Por_Secre_tail"/>
    <property type="match status" value="1"/>
</dbReference>
<proteinExistence type="predicted"/>
<dbReference type="Pfam" id="PF18962">
    <property type="entry name" value="Por_Secre_tail"/>
    <property type="match status" value="1"/>
</dbReference>
<dbReference type="SUPFAM" id="SSF49899">
    <property type="entry name" value="Concanavalin A-like lectins/glucanases"/>
    <property type="match status" value="1"/>
</dbReference>
<sequence length="1150" mass="127854">MKKYLLLLLFFNTIAFQAQNIGDTIKVKAFNYESLTRDTLVTFPPASSNTYEKILLKYSMRCKDGLVSNGSDTNLGCGEWDYSNNTYVVDSTKTNDVSKTVSSHFITNFSGTSFPYKNTPVYDYYRSSQSNVQITSTVNETVATIGTSTNSLDKAINTSNLAGKSHYLFTAAELTAAGITAGDIDGLSLNILQNAGEAQFLKIKLKETSKTDIDGSIDTTGFTEVFYENTTFTANQSKRFQFHTPFTWNGTSNLLVEFSFTNVNASTLTQTTVESTTTNFYSALNAVNETDFLFSNNNYIESNTYKGISGSQNRTVEAWIKTSSAYGEICSWGKTASEEKWTFRLDAGRLRLEVSNGSTVASSYINDGEWHHVAVVLDGTTLSDVSFYLDGVLETYATTSTVNVNTNTTDESSYNVRVSRGTNNRYLTGLVDDVRIWDTALTSTTLNTWKNLKLDSSHPNYSNLKLNYEFEETGTNVLDSSPNANDGTVFGNEFRTSFKDGAGLFKNFEINRERPNISFYQGTYVNSISTTTVDRPVDKDLQYLMVQRSIVSQQALSLTDIINETAPQEIWTLDENIYDESTGNLISTNTLTQDGVINITDLNYIERSPYYNQLVSFVTPYGINLDLGMEGKSWIMDVTDYQTILNGDRRILMTLGGQWQEDMDLEFWFIVGTPPHDLVQYDQLWQGTNNLGIASITQILNDTKLEPKTVALDATATNFKIKSSITGHGSEGEFSQNGGTIYHKLLIDNAELYNWTITQDCGDNPIYPQGGTWVYNRQGWCPGEETLLQEHDLTPNVTPGTNVTIDYTTSTPLITDGAYNYHVAHQLVGYGPANHTLDAAVVDIIAPNNMALYTRVGTICGNPIIKIKNTGSTNLTSLTINYWMNGGTTPQTYTWTGNLEFLETEDVELPSTTSLWQDILSADNKFHVEIMNPNNGTDEYVYNNKYTSNFDVPEALPDTFILEIKTNNYPSQNSYQVVDVDGNVMYSNSLTSANTVYQETIQNSGCLKLEITDSGSDGLYWWANSAQGTGYAVIKSTNGTVLKTINPDFGNEVTYSFTSSGFLSYEQFNLLTSLSVYPNPSSDRVSITSSESMANAKIALINTLGQRFEVNSNLKDANTINFDVDRFSTGMYIIEISIDNIKTTRKLIVK</sequence>
<evidence type="ECO:0000313" key="6">
    <source>
        <dbReference type="Proteomes" id="UP000184225"/>
    </source>
</evidence>
<dbReference type="InterPro" id="IPR014784">
    <property type="entry name" value="Cu2_ascorb_mOase-like_C"/>
</dbReference>
<dbReference type="InterPro" id="IPR006558">
    <property type="entry name" value="LamG-like"/>
</dbReference>
<dbReference type="GO" id="GO:0016715">
    <property type="term" value="F:oxidoreductase activity, acting on paired donors, with incorporation or reduction of molecular oxygen, reduced ascorbate as one donor, and incorporation of one atom of oxygen"/>
    <property type="evidence" value="ECO:0007669"/>
    <property type="project" value="InterPro"/>
</dbReference>
<evidence type="ECO:0000256" key="3">
    <source>
        <dbReference type="SAM" id="SignalP"/>
    </source>
</evidence>
<dbReference type="SUPFAM" id="SSF49742">
    <property type="entry name" value="PHM/PNGase F"/>
    <property type="match status" value="1"/>
</dbReference>
<dbReference type="Pfam" id="PF13385">
    <property type="entry name" value="Laminin_G_3"/>
    <property type="match status" value="1"/>
</dbReference>
<dbReference type="Proteomes" id="UP000184225">
    <property type="component" value="Unassembled WGS sequence"/>
</dbReference>
<reference evidence="5 6" key="1">
    <citation type="submission" date="2016-11" db="EMBL/GenBank/DDBJ databases">
        <authorList>
            <person name="Jaros S."/>
            <person name="Januszkiewicz K."/>
            <person name="Wedrychowicz H."/>
        </authorList>
    </citation>
    <scope>NUCLEOTIDE SEQUENCE [LARGE SCALE GENOMIC DNA]</scope>
    <source>
        <strain evidence="5 6">DSM 21425</strain>
    </source>
</reference>
<protein>
    <submittedName>
        <fullName evidence="5">Por secretion system C-terminal sorting domain-containing protein</fullName>
    </submittedName>
</protein>
<dbReference type="Pfam" id="PF09113">
    <property type="entry name" value="N-glycanase_C"/>
    <property type="match status" value="1"/>
</dbReference>
<dbReference type="InterPro" id="IPR026444">
    <property type="entry name" value="Secre_tail"/>
</dbReference>
<name>A0A1M6HAN0_9FLAO</name>
<keyword evidence="2" id="KW-1015">Disulfide bond</keyword>
<dbReference type="InterPro" id="IPR001791">
    <property type="entry name" value="Laminin_G"/>
</dbReference>
<dbReference type="InterPro" id="IPR015197">
    <property type="entry name" value="PngaseF_C"/>
</dbReference>
<gene>
    <name evidence="5" type="ORF">SAMN04488096_11029</name>
</gene>
<dbReference type="GO" id="GO:0004553">
    <property type="term" value="F:hydrolase activity, hydrolyzing O-glycosyl compounds"/>
    <property type="evidence" value="ECO:0007669"/>
    <property type="project" value="UniProtKB-ARBA"/>
</dbReference>
<evidence type="ECO:0000256" key="1">
    <source>
        <dbReference type="ARBA" id="ARBA00022729"/>
    </source>
</evidence>
<dbReference type="Gene3D" id="2.60.120.200">
    <property type="match status" value="1"/>
</dbReference>
<dbReference type="Gene3D" id="2.60.120.230">
    <property type="match status" value="2"/>
</dbReference>
<accession>A0A1M6HAN0</accession>
<dbReference type="SMART" id="SM00560">
    <property type="entry name" value="LamGL"/>
    <property type="match status" value="1"/>
</dbReference>
<feature type="signal peptide" evidence="3">
    <location>
        <begin position="1"/>
        <end position="18"/>
    </location>
</feature>
<dbReference type="STRING" id="579105.SAMN04488096_11029"/>
<keyword evidence="6" id="KW-1185">Reference proteome</keyword>
<evidence type="ECO:0000259" key="4">
    <source>
        <dbReference type="SMART" id="SM00560"/>
    </source>
</evidence>
<organism evidence="5 6">
    <name type="scientific">Mesonia phycicola</name>
    <dbReference type="NCBI Taxonomy" id="579105"/>
    <lineage>
        <taxon>Bacteria</taxon>
        <taxon>Pseudomonadati</taxon>
        <taxon>Bacteroidota</taxon>
        <taxon>Flavobacteriia</taxon>
        <taxon>Flavobacteriales</taxon>
        <taxon>Flavobacteriaceae</taxon>
        <taxon>Mesonia</taxon>
    </lineage>
</organism>
<dbReference type="OrthoDB" id="6281169at2"/>